<protein>
    <submittedName>
        <fullName evidence="4">Syntaxin-binding protein 3</fullName>
    </submittedName>
</protein>
<dbReference type="Xenbase" id="XB-GENE-963836">
    <property type="gene designation" value="stxbp3"/>
</dbReference>
<evidence type="ECO:0000256" key="2">
    <source>
        <dbReference type="ARBA" id="ARBA00022448"/>
    </source>
</evidence>
<evidence type="ECO:0000256" key="1">
    <source>
        <dbReference type="ARBA" id="ARBA00009884"/>
    </source>
</evidence>
<dbReference type="Gene3D" id="3.40.50.1910">
    <property type="match status" value="1"/>
</dbReference>
<dbReference type="Gene3D" id="1.25.40.60">
    <property type="match status" value="1"/>
</dbReference>
<keyword evidence="3" id="KW-0653">Protein transport</keyword>
<dbReference type="PIRSF" id="PIRSF005715">
    <property type="entry name" value="VPS45_Sec1"/>
    <property type="match status" value="1"/>
</dbReference>
<organism evidence="4">
    <name type="scientific">Xenopus tropicalis</name>
    <name type="common">Western clawed frog</name>
    <name type="synonym">Silurana tropicalis</name>
    <dbReference type="NCBI Taxonomy" id="8364"/>
    <lineage>
        <taxon>Eukaryota</taxon>
        <taxon>Metazoa</taxon>
        <taxon>Chordata</taxon>
        <taxon>Craniata</taxon>
        <taxon>Vertebrata</taxon>
        <taxon>Euteleostomi</taxon>
        <taxon>Amphibia</taxon>
        <taxon>Batrachia</taxon>
        <taxon>Anura</taxon>
        <taxon>Pipoidea</taxon>
        <taxon>Pipidae</taxon>
        <taxon>Xenopodinae</taxon>
        <taxon>Xenopus</taxon>
        <taxon>Silurana</taxon>
    </lineage>
</organism>
<evidence type="ECO:0000256" key="3">
    <source>
        <dbReference type="ARBA" id="ARBA00022927"/>
    </source>
</evidence>
<dbReference type="GeneTree" id="ENSGT00940000157607"/>
<dbReference type="InterPro" id="IPR043154">
    <property type="entry name" value="Sec-1-like_dom1"/>
</dbReference>
<dbReference type="FunCoup" id="A0A803KKV5">
    <property type="interactions" value="1927"/>
</dbReference>
<reference evidence="4" key="2">
    <citation type="submission" date="2011-06" db="UniProtKB">
        <authorList>
            <consortium name="Ensembl"/>
        </authorList>
    </citation>
    <scope>IDENTIFICATION</scope>
</reference>
<dbReference type="InterPro" id="IPR043127">
    <property type="entry name" value="Sec-1-like_dom3a"/>
</dbReference>
<dbReference type="GO" id="GO:0019905">
    <property type="term" value="F:syntaxin binding"/>
    <property type="evidence" value="ECO:0007669"/>
    <property type="project" value="UniProtKB-ARBA"/>
</dbReference>
<comment type="similarity">
    <text evidence="1">Belongs to the STXBP/unc-18/SEC1 family.</text>
</comment>
<dbReference type="PANTHER" id="PTHR11679">
    <property type="entry name" value="VESICLE PROTEIN SORTING-ASSOCIATED"/>
    <property type="match status" value="1"/>
</dbReference>
<evidence type="ECO:0000313" key="4">
    <source>
        <dbReference type="Ensembl" id="ENSXETP00000011441"/>
    </source>
</evidence>
<dbReference type="Pfam" id="PF00995">
    <property type="entry name" value="Sec1"/>
    <property type="match status" value="1"/>
</dbReference>
<dbReference type="Gene3D" id="3.90.830.10">
    <property type="entry name" value="Syntaxin Binding Protein 1, Chain A, domain 2"/>
    <property type="match status" value="1"/>
</dbReference>
<dbReference type="FunFam" id="3.90.830.10:FF:000001">
    <property type="entry name" value="syntaxin-binding protein 1 isoform X2"/>
    <property type="match status" value="1"/>
</dbReference>
<dbReference type="Ensembl" id="ENSXETT00000011441">
    <property type="protein sequence ID" value="ENSXETP00000011441"/>
    <property type="gene ID" value="ENSXETG00000005234"/>
</dbReference>
<dbReference type="SUPFAM" id="SSF56815">
    <property type="entry name" value="Sec1/munc18-like (SM) proteins"/>
    <property type="match status" value="1"/>
</dbReference>
<accession>A0A803KKV5</accession>
<dbReference type="GO" id="GO:0016192">
    <property type="term" value="P:vesicle-mediated transport"/>
    <property type="evidence" value="ECO:0007669"/>
    <property type="project" value="InterPro"/>
</dbReference>
<dbReference type="AlphaFoldDB" id="A0A803KKV5"/>
<dbReference type="InterPro" id="IPR027482">
    <property type="entry name" value="Sec1-like_dom2"/>
</dbReference>
<gene>
    <name evidence="4" type="primary">stxbp3</name>
</gene>
<dbReference type="InParanoid" id="A0A803KKV5"/>
<dbReference type="Bgee" id="ENSXETG00000005234">
    <property type="expression patterns" value="Expressed in early embryo and 14 other cell types or tissues"/>
</dbReference>
<dbReference type="GO" id="GO:0015031">
    <property type="term" value="P:protein transport"/>
    <property type="evidence" value="ECO:0007669"/>
    <property type="project" value="UniProtKB-KW"/>
</dbReference>
<proteinExistence type="inferred from homology"/>
<reference evidence="4" key="1">
    <citation type="journal article" date="2010" name="Science">
        <title>The genome of the Western clawed frog Xenopus tropicalis.</title>
        <authorList>
            <person name="Hellsten U."/>
            <person name="Harland R.M."/>
            <person name="Gilchrist M.J."/>
            <person name="Hendrix D."/>
            <person name="Jurka J."/>
            <person name="Kapitonov V."/>
            <person name="Ovcharenko I."/>
            <person name="Putnam N.H."/>
            <person name="Shu S."/>
            <person name="Taher L."/>
            <person name="Blitz I.L."/>
            <person name="Blumberg B."/>
            <person name="Dichmann D.S."/>
            <person name="Dubchak I."/>
            <person name="Amaya E."/>
            <person name="Detter J.C."/>
            <person name="Fletcher R."/>
            <person name="Gerhard D.S."/>
            <person name="Goodstein D."/>
            <person name="Graves T."/>
            <person name="Grigoriev I.V."/>
            <person name="Grimwood J."/>
            <person name="Kawashima T."/>
            <person name="Lindquist E."/>
            <person name="Lucas S.M."/>
            <person name="Mead P.E."/>
            <person name="Mitros T."/>
            <person name="Ogino H."/>
            <person name="Ohta Y."/>
            <person name="Poliakov A.V."/>
            <person name="Pollet N."/>
            <person name="Robert J."/>
            <person name="Salamov A."/>
            <person name="Sater A.K."/>
            <person name="Schmutz J."/>
            <person name="Terry A."/>
            <person name="Vize P.D."/>
            <person name="Warren W.C."/>
            <person name="Wells D."/>
            <person name="Wills A."/>
            <person name="Wilson R.K."/>
            <person name="Zimmerman L.B."/>
            <person name="Zorn A.M."/>
            <person name="Grainger R."/>
            <person name="Grammer T."/>
            <person name="Khokha M.K."/>
            <person name="Richardson P.M."/>
            <person name="Rokhsar D.S."/>
        </authorList>
    </citation>
    <scope>NUCLEOTIDE SEQUENCE [LARGE SCALE GENOMIC DNA]</scope>
    <source>
        <strain evidence="4">Nigerian</strain>
    </source>
</reference>
<name>A0A803KKV5_XENTR</name>
<dbReference type="InterPro" id="IPR036045">
    <property type="entry name" value="Sec1-like_sf"/>
</dbReference>
<keyword evidence="2" id="KW-0813">Transport</keyword>
<sequence>MATGTDFGLKSTVWQKIKTEVLDDCRKGDEWKILLLDHFTTKLLTSCCKMTDLLQEGITVVEDLFKKRQPVEHMKAIYFISPNEKSVDCLVNDFNSKSASKYKAAYVYFSDVCPDSLFNKLKSCHPKTIKRCKEISISFFPKESQVFLLNVPKAFHLLYSPDKAVDKETAIQTIAQQIVTLCATLEENPGVRYKKEPLDNAEELANLVEEQLVQYYKMDEKDQFKAKTQSQLLIVDRGFDPFSTILHELTFQAMVYDLLPIENDIYKYRTESALAKDKEARLDESDELWVKIRHKHIANVLEEIPKLVKEISSSKKETEGNISISKLADIMKKMPHIRKQIGKQTLHLSLAEDCMQKFRGRLEKLCKAEQDLALGSDAEGQKVKDHMRVLLPILISNDLDNYDKIRAILLYIFVENASVLFLLLHIISKGTSQENLDRLITHAKIEGGGDVLKNWKYLGVPIVPKSTQRRPARRDRSKEETFQLSRWTPIIKDVIEDTMENKLDSKEWPYCSECPAAWNGSGAVSARQKHNTISRDERKNVSRLIIFVIGGITYSEIRCAYEVSQANKFVQVIIGSTHIITPKTMLDDVKNLTKEAVIPTND</sequence>
<dbReference type="InterPro" id="IPR001619">
    <property type="entry name" value="Sec1-like"/>
</dbReference>
<dbReference type="Gene3D" id="3.40.50.2060">
    <property type="match status" value="1"/>
</dbReference>